<dbReference type="GO" id="GO:0005829">
    <property type="term" value="C:cytosol"/>
    <property type="evidence" value="ECO:0007669"/>
    <property type="project" value="TreeGrafter"/>
</dbReference>
<evidence type="ECO:0000256" key="16">
    <source>
        <dbReference type="HAMAP-Rule" id="MF_01113"/>
    </source>
</evidence>
<evidence type="ECO:0000259" key="17">
    <source>
        <dbReference type="PROSITE" id="PS50173"/>
    </source>
</evidence>
<comment type="subunit">
    <text evidence="3 16">Monomer.</text>
</comment>
<reference evidence="19" key="1">
    <citation type="submission" date="2015-06" db="EMBL/GenBank/DDBJ databases">
        <authorList>
            <person name="Bertelli C."/>
        </authorList>
    </citation>
    <scope>NUCLEOTIDE SEQUENCE [LARGE SCALE GENOMIC DNA]</scope>
    <source>
        <strain evidence="19">CRIB-30</strain>
    </source>
</reference>
<evidence type="ECO:0000256" key="14">
    <source>
        <dbReference type="ARBA" id="ARBA00023204"/>
    </source>
</evidence>
<feature type="binding site" evidence="16">
    <location>
        <position position="10"/>
    </location>
    <ligand>
        <name>Mg(2+)</name>
        <dbReference type="ChEBI" id="CHEBI:18420"/>
    </ligand>
</feature>
<dbReference type="GO" id="GO:0006281">
    <property type="term" value="P:DNA repair"/>
    <property type="evidence" value="ECO:0007669"/>
    <property type="project" value="UniProtKB-UniRule"/>
</dbReference>
<evidence type="ECO:0000313" key="19">
    <source>
        <dbReference type="Proteomes" id="UP000220251"/>
    </source>
</evidence>
<evidence type="ECO:0000256" key="5">
    <source>
        <dbReference type="ARBA" id="ARBA00022490"/>
    </source>
</evidence>
<dbReference type="GO" id="GO:0003684">
    <property type="term" value="F:damaged DNA binding"/>
    <property type="evidence" value="ECO:0007669"/>
    <property type="project" value="InterPro"/>
</dbReference>
<dbReference type="InterPro" id="IPR043128">
    <property type="entry name" value="Rev_trsase/Diguanyl_cyclase"/>
</dbReference>
<dbReference type="Gene3D" id="3.40.1170.60">
    <property type="match status" value="1"/>
</dbReference>
<dbReference type="GO" id="GO:0003887">
    <property type="term" value="F:DNA-directed DNA polymerase activity"/>
    <property type="evidence" value="ECO:0007669"/>
    <property type="project" value="UniProtKB-UniRule"/>
</dbReference>
<dbReference type="Pfam" id="PF21999">
    <property type="entry name" value="IMS_HHH_1"/>
    <property type="match status" value="1"/>
</dbReference>
<keyword evidence="6 16" id="KW-0808">Transferase</keyword>
<dbReference type="Proteomes" id="UP000220251">
    <property type="component" value="Unassembled WGS sequence"/>
</dbReference>
<evidence type="ECO:0000256" key="1">
    <source>
        <dbReference type="ARBA" id="ARBA00004496"/>
    </source>
</evidence>
<dbReference type="InterPro" id="IPR043502">
    <property type="entry name" value="DNA/RNA_pol_sf"/>
</dbReference>
<feature type="binding site" evidence="16">
    <location>
        <position position="105"/>
    </location>
    <ligand>
        <name>Mg(2+)</name>
        <dbReference type="ChEBI" id="CHEBI:18420"/>
    </ligand>
</feature>
<dbReference type="RefSeq" id="WP_098039092.1">
    <property type="nucleotide sequence ID" value="NZ_CWGJ01000026.1"/>
</dbReference>
<keyword evidence="11 16" id="KW-0460">Magnesium</keyword>
<dbReference type="InterPro" id="IPR001126">
    <property type="entry name" value="UmuC"/>
</dbReference>
<evidence type="ECO:0000256" key="4">
    <source>
        <dbReference type="ARBA" id="ARBA00022457"/>
    </source>
</evidence>
<dbReference type="PANTHER" id="PTHR11076:SF33">
    <property type="entry name" value="DNA POLYMERASE KAPPA"/>
    <property type="match status" value="1"/>
</dbReference>
<keyword evidence="8 16" id="KW-0235">DNA replication</keyword>
<evidence type="ECO:0000256" key="3">
    <source>
        <dbReference type="ARBA" id="ARBA00011245"/>
    </source>
</evidence>
<evidence type="ECO:0000313" key="18">
    <source>
        <dbReference type="EMBL" id="CRX39225.1"/>
    </source>
</evidence>
<dbReference type="SUPFAM" id="SSF56672">
    <property type="entry name" value="DNA/RNA polymerases"/>
    <property type="match status" value="1"/>
</dbReference>
<keyword evidence="12 16" id="KW-0239">DNA-directed DNA polymerase</keyword>
<evidence type="ECO:0000256" key="2">
    <source>
        <dbReference type="ARBA" id="ARBA00010945"/>
    </source>
</evidence>
<dbReference type="InterPro" id="IPR036775">
    <property type="entry name" value="DNA_pol_Y-fam_lit_finger_sf"/>
</dbReference>
<dbReference type="GO" id="GO:0009432">
    <property type="term" value="P:SOS response"/>
    <property type="evidence" value="ECO:0007669"/>
    <property type="project" value="TreeGrafter"/>
</dbReference>
<dbReference type="FunFam" id="3.30.1490.100:FF:000004">
    <property type="entry name" value="DNA polymerase IV"/>
    <property type="match status" value="1"/>
</dbReference>
<evidence type="ECO:0000256" key="6">
    <source>
        <dbReference type="ARBA" id="ARBA00022679"/>
    </source>
</evidence>
<dbReference type="InterPro" id="IPR022880">
    <property type="entry name" value="DNApol_IV"/>
</dbReference>
<dbReference type="InterPro" id="IPR050116">
    <property type="entry name" value="DNA_polymerase-Y"/>
</dbReference>
<evidence type="ECO:0000256" key="9">
    <source>
        <dbReference type="ARBA" id="ARBA00022723"/>
    </source>
</evidence>
<dbReference type="GO" id="GO:0000287">
    <property type="term" value="F:magnesium ion binding"/>
    <property type="evidence" value="ECO:0007669"/>
    <property type="project" value="UniProtKB-UniRule"/>
</dbReference>
<proteinExistence type="inferred from homology"/>
<dbReference type="FunFam" id="3.40.1170.60:FF:000001">
    <property type="entry name" value="DNA polymerase IV"/>
    <property type="match status" value="1"/>
</dbReference>
<sequence>MEKRIVLHLDMDAFFASVEIHKNPALKGKPVVIGGPIEKRGVVSTCSYEARVYGVRSAMPLMTAKRLCPDAIFIPGDYALYREISDTIFTLFHQFSSQVEETSIDEGYMDITEESLHFPSPLDIGRKLKQAIWHSTGLPSSVGIGPNKMVAKIASSLKKPNALCMVTETELDTFLEPLDAAVIPGIGKVTEQEMARLGIKTIKDLKERSLQELIHEFGARGFLFYNQARGVDNRKVEGRSSPKSIGAETTFDEDLYDITLIESNLASLLEKAHRRLMKRNLKTRGMTLKIRYFDFKTIARSTNIPFYTNDLEILSTRAKTLFESTYPGYPPIRLIGITFDRLNDGWWQPNLF</sequence>
<feature type="domain" description="UmuC" evidence="17">
    <location>
        <begin position="6"/>
        <end position="187"/>
    </location>
</feature>
<dbReference type="Gene3D" id="3.30.70.270">
    <property type="match status" value="1"/>
</dbReference>
<evidence type="ECO:0000256" key="7">
    <source>
        <dbReference type="ARBA" id="ARBA00022695"/>
    </source>
</evidence>
<dbReference type="OrthoDB" id="9808813at2"/>
<keyword evidence="9 16" id="KW-0479">Metal-binding</keyword>
<organism evidence="18 19">
    <name type="scientific">Estrella lausannensis</name>
    <dbReference type="NCBI Taxonomy" id="483423"/>
    <lineage>
        <taxon>Bacteria</taxon>
        <taxon>Pseudomonadati</taxon>
        <taxon>Chlamydiota</taxon>
        <taxon>Chlamydiia</taxon>
        <taxon>Parachlamydiales</taxon>
        <taxon>Candidatus Criblamydiaceae</taxon>
        <taxon>Estrella</taxon>
    </lineage>
</organism>
<dbReference type="EC" id="2.7.7.7" evidence="16"/>
<dbReference type="Gene3D" id="1.10.150.20">
    <property type="entry name" value="5' to 3' exonuclease, C-terminal subdomain"/>
    <property type="match status" value="1"/>
</dbReference>
<evidence type="ECO:0000256" key="15">
    <source>
        <dbReference type="ARBA" id="ARBA00049244"/>
    </source>
</evidence>
<dbReference type="PROSITE" id="PS50173">
    <property type="entry name" value="UMUC"/>
    <property type="match status" value="1"/>
</dbReference>
<comment type="similarity">
    <text evidence="2 16">Belongs to the DNA polymerase type-Y family.</text>
</comment>
<keyword evidence="19" id="KW-1185">Reference proteome</keyword>
<dbReference type="NCBIfam" id="NF002677">
    <property type="entry name" value="PRK02406.1"/>
    <property type="match status" value="1"/>
</dbReference>
<dbReference type="Pfam" id="PF11799">
    <property type="entry name" value="IMS_C"/>
    <property type="match status" value="1"/>
</dbReference>
<evidence type="ECO:0000256" key="13">
    <source>
        <dbReference type="ARBA" id="ARBA00023125"/>
    </source>
</evidence>
<keyword evidence="7 16" id="KW-0548">Nucleotidyltransferase</keyword>
<feature type="site" description="Substrate discrimination" evidence="16">
    <location>
        <position position="15"/>
    </location>
</feature>
<dbReference type="AlphaFoldDB" id="A0A0H5E7B9"/>
<dbReference type="InterPro" id="IPR053848">
    <property type="entry name" value="IMS_HHH_1"/>
</dbReference>
<dbReference type="SUPFAM" id="SSF100879">
    <property type="entry name" value="Lesion bypass DNA polymerase (Y-family), little finger domain"/>
    <property type="match status" value="1"/>
</dbReference>
<keyword evidence="5 16" id="KW-0963">Cytoplasm</keyword>
<gene>
    <name evidence="16 18" type="primary">dinB</name>
    <name evidence="18" type="ORF">ELAC_1900</name>
</gene>
<comment type="function">
    <text evidence="16">Poorly processive, error-prone DNA polymerase involved in untargeted mutagenesis. Copies undamaged DNA at stalled replication forks, which arise in vivo from mismatched or misaligned primer ends. These misaligned primers can be extended by PolIV. Exhibits no 3'-5' exonuclease (proofreading) activity. May be involved in translesional synthesis, in conjunction with the beta clamp from PolIII.</text>
</comment>
<feature type="active site" evidence="16">
    <location>
        <position position="106"/>
    </location>
</feature>
<keyword evidence="13 16" id="KW-0238">DNA-binding</keyword>
<dbReference type="PANTHER" id="PTHR11076">
    <property type="entry name" value="DNA REPAIR POLYMERASE UMUC / TRANSFERASE FAMILY MEMBER"/>
    <property type="match status" value="1"/>
</dbReference>
<comment type="cofactor">
    <cofactor evidence="16">
        <name>Mg(2+)</name>
        <dbReference type="ChEBI" id="CHEBI:18420"/>
    </cofactor>
    <text evidence="16">Binds 2 magnesium ions per subunit.</text>
</comment>
<evidence type="ECO:0000256" key="10">
    <source>
        <dbReference type="ARBA" id="ARBA00022763"/>
    </source>
</evidence>
<evidence type="ECO:0000256" key="12">
    <source>
        <dbReference type="ARBA" id="ARBA00022932"/>
    </source>
</evidence>
<keyword evidence="14 16" id="KW-0234">DNA repair</keyword>
<dbReference type="HAMAP" id="MF_01113">
    <property type="entry name" value="DNApol_IV"/>
    <property type="match status" value="1"/>
</dbReference>
<dbReference type="Pfam" id="PF00817">
    <property type="entry name" value="IMS"/>
    <property type="match status" value="1"/>
</dbReference>
<keyword evidence="10 16" id="KW-0227">DNA damage</keyword>
<dbReference type="EMBL" id="CWGJ01000026">
    <property type="protein sequence ID" value="CRX39225.1"/>
    <property type="molecule type" value="Genomic_DNA"/>
</dbReference>
<dbReference type="Gene3D" id="3.30.1490.100">
    <property type="entry name" value="DNA polymerase, Y-family, little finger domain"/>
    <property type="match status" value="1"/>
</dbReference>
<comment type="subcellular location">
    <subcellularLocation>
        <location evidence="1 16">Cytoplasm</location>
    </subcellularLocation>
</comment>
<dbReference type="GO" id="GO:0042276">
    <property type="term" value="P:error-prone translesion synthesis"/>
    <property type="evidence" value="ECO:0007669"/>
    <property type="project" value="TreeGrafter"/>
</dbReference>
<dbReference type="InterPro" id="IPR017961">
    <property type="entry name" value="DNA_pol_Y-fam_little_finger"/>
</dbReference>
<comment type="catalytic activity">
    <reaction evidence="15 16">
        <text>DNA(n) + a 2'-deoxyribonucleoside 5'-triphosphate = DNA(n+1) + diphosphate</text>
        <dbReference type="Rhea" id="RHEA:22508"/>
        <dbReference type="Rhea" id="RHEA-COMP:17339"/>
        <dbReference type="Rhea" id="RHEA-COMP:17340"/>
        <dbReference type="ChEBI" id="CHEBI:33019"/>
        <dbReference type="ChEBI" id="CHEBI:61560"/>
        <dbReference type="ChEBI" id="CHEBI:173112"/>
        <dbReference type="EC" id="2.7.7.7"/>
    </reaction>
</comment>
<dbReference type="GO" id="GO:0006261">
    <property type="term" value="P:DNA-templated DNA replication"/>
    <property type="evidence" value="ECO:0007669"/>
    <property type="project" value="UniProtKB-UniRule"/>
</dbReference>
<keyword evidence="4 16" id="KW-0515">Mutator protein</keyword>
<protein>
    <recommendedName>
        <fullName evidence="16">DNA polymerase IV</fullName>
        <shortName evidence="16">Pol IV</shortName>
        <ecNumber evidence="16">2.7.7.7</ecNumber>
    </recommendedName>
</protein>
<accession>A0A0H5E7B9</accession>
<dbReference type="CDD" id="cd03586">
    <property type="entry name" value="PolY_Pol_IV_kappa"/>
    <property type="match status" value="1"/>
</dbReference>
<name>A0A0H5E7B9_9BACT</name>
<evidence type="ECO:0000256" key="8">
    <source>
        <dbReference type="ARBA" id="ARBA00022705"/>
    </source>
</evidence>
<evidence type="ECO:0000256" key="11">
    <source>
        <dbReference type="ARBA" id="ARBA00022842"/>
    </source>
</evidence>